<protein>
    <recommendedName>
        <fullName evidence="6">Extracellular membrane protein CFEM domain-containing protein</fullName>
    </recommendedName>
</protein>
<organism evidence="4 5">
    <name type="scientific">Neonectria punicea</name>
    <dbReference type="NCBI Taxonomy" id="979145"/>
    <lineage>
        <taxon>Eukaryota</taxon>
        <taxon>Fungi</taxon>
        <taxon>Dikarya</taxon>
        <taxon>Ascomycota</taxon>
        <taxon>Pezizomycotina</taxon>
        <taxon>Sordariomycetes</taxon>
        <taxon>Hypocreomycetidae</taxon>
        <taxon>Hypocreales</taxon>
        <taxon>Nectriaceae</taxon>
        <taxon>Neonectria</taxon>
    </lineage>
</organism>
<accession>A0ABR1HQI8</accession>
<keyword evidence="2" id="KW-0812">Transmembrane</keyword>
<name>A0ABR1HQI8_9HYPO</name>
<dbReference type="Proteomes" id="UP001498476">
    <property type="component" value="Unassembled WGS sequence"/>
</dbReference>
<gene>
    <name evidence="4" type="ORF">QQX98_000952</name>
</gene>
<feature type="region of interest" description="Disordered" evidence="1">
    <location>
        <begin position="103"/>
        <end position="142"/>
    </location>
</feature>
<keyword evidence="2" id="KW-0472">Membrane</keyword>
<sequence>MNILYMLNALFAMFFIARAKHLRGFDEADNEGKWVIRRREGLVVSNNKRATASEISSAETVTTAASTSAAGESSTDASTTTLESTAAASTGTLSTTISTADASSTGVSSTITSSTGSSATVSSTDVSSTGATETSTTSSATGSIMSGTNCFTTTKTSTSACDVETNDGHVTTATCTPTEVLTSTCAPSLICTTNSVGDICMEAQGIETGGVIVAIVFAVVAVAGFGGICFASSRDSRNQKRLEEKAEALAENRRLLNKRRATNV</sequence>
<evidence type="ECO:0000313" key="4">
    <source>
        <dbReference type="EMBL" id="KAK7423495.1"/>
    </source>
</evidence>
<reference evidence="4 5" key="1">
    <citation type="journal article" date="2025" name="Microbiol. Resour. Announc.">
        <title>Draft genome sequences for Neonectria magnoliae and Neonectria punicea, canker pathogens of Liriodendron tulipifera and Acer saccharum in West Virginia.</title>
        <authorList>
            <person name="Petronek H.M."/>
            <person name="Kasson M.T."/>
            <person name="Metheny A.M."/>
            <person name="Stauder C.M."/>
            <person name="Lovett B."/>
            <person name="Lynch S.C."/>
            <person name="Garnas J.R."/>
            <person name="Kasson L.R."/>
            <person name="Stajich J.E."/>
        </authorList>
    </citation>
    <scope>NUCLEOTIDE SEQUENCE [LARGE SCALE GENOMIC DNA]</scope>
    <source>
        <strain evidence="4 5">NRRL 64653</strain>
    </source>
</reference>
<feature type="transmembrane region" description="Helical" evidence="2">
    <location>
        <begin position="209"/>
        <end position="231"/>
    </location>
</feature>
<evidence type="ECO:0000313" key="5">
    <source>
        <dbReference type="Proteomes" id="UP001498476"/>
    </source>
</evidence>
<proteinExistence type="predicted"/>
<evidence type="ECO:0000256" key="3">
    <source>
        <dbReference type="SAM" id="SignalP"/>
    </source>
</evidence>
<comment type="caution">
    <text evidence="4">The sequence shown here is derived from an EMBL/GenBank/DDBJ whole genome shotgun (WGS) entry which is preliminary data.</text>
</comment>
<keyword evidence="5" id="KW-1185">Reference proteome</keyword>
<feature type="signal peptide" evidence="3">
    <location>
        <begin position="1"/>
        <end position="19"/>
    </location>
</feature>
<feature type="chain" id="PRO_5047089179" description="Extracellular membrane protein CFEM domain-containing protein" evidence="3">
    <location>
        <begin position="20"/>
        <end position="264"/>
    </location>
</feature>
<keyword evidence="3" id="KW-0732">Signal</keyword>
<evidence type="ECO:0000256" key="2">
    <source>
        <dbReference type="SAM" id="Phobius"/>
    </source>
</evidence>
<keyword evidence="2" id="KW-1133">Transmembrane helix</keyword>
<feature type="region of interest" description="Disordered" evidence="1">
    <location>
        <begin position="57"/>
        <end position="85"/>
    </location>
</feature>
<evidence type="ECO:0000256" key="1">
    <source>
        <dbReference type="SAM" id="MobiDB-lite"/>
    </source>
</evidence>
<evidence type="ECO:0008006" key="6">
    <source>
        <dbReference type="Google" id="ProtNLM"/>
    </source>
</evidence>
<dbReference type="EMBL" id="JAZAVJ010000009">
    <property type="protein sequence ID" value="KAK7423495.1"/>
    <property type="molecule type" value="Genomic_DNA"/>
</dbReference>